<dbReference type="Proteomes" id="UP000524404">
    <property type="component" value="Unassembled WGS sequence"/>
</dbReference>
<dbReference type="GO" id="GO:0042910">
    <property type="term" value="F:xenobiotic transmembrane transporter activity"/>
    <property type="evidence" value="ECO:0007669"/>
    <property type="project" value="InterPro"/>
</dbReference>
<keyword evidence="11" id="KW-1185">Reference proteome</keyword>
<feature type="transmembrane region" description="Helical" evidence="8">
    <location>
        <begin position="304"/>
        <end position="323"/>
    </location>
</feature>
<keyword evidence="7 8" id="KW-0472">Membrane</keyword>
<reference evidence="10 11" key="1">
    <citation type="submission" date="2020-08" db="EMBL/GenBank/DDBJ databases">
        <title>Functional genomics of gut bacteria from endangered species of beetles.</title>
        <authorList>
            <person name="Carlos-Shanley C."/>
        </authorList>
    </citation>
    <scope>NUCLEOTIDE SEQUENCE [LARGE SCALE GENOMIC DNA]</scope>
    <source>
        <strain evidence="10 11">S00070</strain>
    </source>
</reference>
<keyword evidence="6 8" id="KW-1133">Transmembrane helix</keyword>
<sequence>MMSKKTYYSLILILGSLTALAPFSIDMYLPGFPAIAEDLNTSAAKVSLTLSGFFIGISAGQLLYGPLLDHFGRKKPLYFGLSLYIISSIACIWAKNIDTLIVLRFIEAIGACAATVASVAMVRDLFPVKDSAKVFSLLMLVLGVSPMIAPTVGGIVTASFGWQSVFIILSGIGIALLLSVIFWLPNSFKPDPSHSLKPEPIIRDFISVIVEPQFYTYALTGAVSFAGLFAYVSGSPMIFMNVFKVNEQVYGWIFAFLSIGFIGASQLNNIVLRRFKSEQIIQVALLTQVLVGFIFLVASYNDWLNLGITLFLLFLFLSCIGFANPNMAALSLAPFSKNAGTASALMGAIQMGMGSLISVVISMFDEPSTLPMVAAMAGSALLANFIYLLGKRTITETVEIGDSVEAGLVH</sequence>
<dbReference type="GO" id="GO:1990961">
    <property type="term" value="P:xenobiotic detoxification by transmembrane export across the plasma membrane"/>
    <property type="evidence" value="ECO:0007669"/>
    <property type="project" value="InterPro"/>
</dbReference>
<feature type="transmembrane region" description="Helical" evidence="8">
    <location>
        <begin position="249"/>
        <end position="268"/>
    </location>
</feature>
<dbReference type="EMBL" id="JACHKT010000009">
    <property type="protein sequence ID" value="MBB6002993.1"/>
    <property type="molecule type" value="Genomic_DNA"/>
</dbReference>
<dbReference type="InterPro" id="IPR004812">
    <property type="entry name" value="Efflux_drug-R_Bcr/CmlA"/>
</dbReference>
<evidence type="ECO:0000313" key="11">
    <source>
        <dbReference type="Proteomes" id="UP000524404"/>
    </source>
</evidence>
<feature type="transmembrane region" description="Helical" evidence="8">
    <location>
        <begin position="205"/>
        <end position="229"/>
    </location>
</feature>
<keyword evidence="3" id="KW-0813">Transport</keyword>
<dbReference type="PANTHER" id="PTHR23502">
    <property type="entry name" value="MAJOR FACILITATOR SUPERFAMILY"/>
    <property type="match status" value="1"/>
</dbReference>
<feature type="transmembrane region" description="Helical" evidence="8">
    <location>
        <begin position="77"/>
        <end position="95"/>
    </location>
</feature>
<dbReference type="PANTHER" id="PTHR23502:SF132">
    <property type="entry name" value="POLYAMINE TRANSPORTER 2-RELATED"/>
    <property type="match status" value="1"/>
</dbReference>
<name>A0A841EPP6_9BACT</name>
<dbReference type="RefSeq" id="WP_229202819.1">
    <property type="nucleotide sequence ID" value="NZ_JACHKT010000009.1"/>
</dbReference>
<evidence type="ECO:0000256" key="7">
    <source>
        <dbReference type="ARBA" id="ARBA00023136"/>
    </source>
</evidence>
<organism evidence="10 11">
    <name type="scientific">Arcicella rosea</name>
    <dbReference type="NCBI Taxonomy" id="502909"/>
    <lineage>
        <taxon>Bacteria</taxon>
        <taxon>Pseudomonadati</taxon>
        <taxon>Bacteroidota</taxon>
        <taxon>Cytophagia</taxon>
        <taxon>Cytophagales</taxon>
        <taxon>Flectobacillaceae</taxon>
        <taxon>Arcicella</taxon>
    </lineage>
</organism>
<dbReference type="Gene3D" id="1.20.1720.10">
    <property type="entry name" value="Multidrug resistance protein D"/>
    <property type="match status" value="1"/>
</dbReference>
<comment type="subcellular location">
    <subcellularLocation>
        <location evidence="1">Cell membrane</location>
        <topology evidence="1">Multi-pass membrane protein</topology>
    </subcellularLocation>
</comment>
<comment type="caution">
    <text evidence="10">The sequence shown here is derived from an EMBL/GenBank/DDBJ whole genome shotgun (WGS) entry which is preliminary data.</text>
</comment>
<feature type="transmembrane region" description="Helical" evidence="8">
    <location>
        <begin position="162"/>
        <end position="184"/>
    </location>
</feature>
<protein>
    <submittedName>
        <fullName evidence="10">DHA1 family bicyclomycin/chloramphenicol resistance-like MFS transporter</fullName>
    </submittedName>
</protein>
<dbReference type="SUPFAM" id="SSF103473">
    <property type="entry name" value="MFS general substrate transporter"/>
    <property type="match status" value="1"/>
</dbReference>
<dbReference type="InterPro" id="IPR020846">
    <property type="entry name" value="MFS_dom"/>
</dbReference>
<evidence type="ECO:0000256" key="2">
    <source>
        <dbReference type="ARBA" id="ARBA00006236"/>
    </source>
</evidence>
<feature type="transmembrane region" description="Helical" evidence="8">
    <location>
        <begin position="46"/>
        <end position="65"/>
    </location>
</feature>
<dbReference type="FunFam" id="1.20.1720.10:FF:000005">
    <property type="entry name" value="Bcr/CflA family efflux transporter"/>
    <property type="match status" value="1"/>
</dbReference>
<feature type="transmembrane region" description="Helical" evidence="8">
    <location>
        <begin position="344"/>
        <end position="364"/>
    </location>
</feature>
<keyword evidence="5 8" id="KW-0812">Transmembrane</keyword>
<evidence type="ECO:0000256" key="8">
    <source>
        <dbReference type="SAM" id="Phobius"/>
    </source>
</evidence>
<feature type="transmembrane region" description="Helical" evidence="8">
    <location>
        <begin position="134"/>
        <end position="156"/>
    </location>
</feature>
<keyword evidence="4" id="KW-1003">Cell membrane</keyword>
<dbReference type="InterPro" id="IPR011701">
    <property type="entry name" value="MFS"/>
</dbReference>
<dbReference type="AlphaFoldDB" id="A0A841EPP6"/>
<feature type="transmembrane region" description="Helical" evidence="8">
    <location>
        <begin position="280"/>
        <end position="298"/>
    </location>
</feature>
<dbReference type="NCBIfam" id="TIGR00710">
    <property type="entry name" value="efflux_Bcr_CflA"/>
    <property type="match status" value="1"/>
</dbReference>
<feature type="transmembrane region" description="Helical" evidence="8">
    <location>
        <begin position="370"/>
        <end position="390"/>
    </location>
</feature>
<dbReference type="PROSITE" id="PS50850">
    <property type="entry name" value="MFS"/>
    <property type="match status" value="1"/>
</dbReference>
<comment type="similarity">
    <text evidence="2">Belongs to the major facilitator superfamily. Bcr/CmlA family.</text>
</comment>
<evidence type="ECO:0000256" key="1">
    <source>
        <dbReference type="ARBA" id="ARBA00004651"/>
    </source>
</evidence>
<accession>A0A841EPP6</accession>
<evidence type="ECO:0000313" key="10">
    <source>
        <dbReference type="EMBL" id="MBB6002993.1"/>
    </source>
</evidence>
<dbReference type="Pfam" id="PF07690">
    <property type="entry name" value="MFS_1"/>
    <property type="match status" value="1"/>
</dbReference>
<dbReference type="CDD" id="cd17320">
    <property type="entry name" value="MFS_MdfA_MDR_like"/>
    <property type="match status" value="1"/>
</dbReference>
<evidence type="ECO:0000256" key="3">
    <source>
        <dbReference type="ARBA" id="ARBA00022448"/>
    </source>
</evidence>
<gene>
    <name evidence="10" type="ORF">HNP25_001645</name>
</gene>
<evidence type="ECO:0000256" key="4">
    <source>
        <dbReference type="ARBA" id="ARBA00022475"/>
    </source>
</evidence>
<feature type="transmembrane region" description="Helical" evidence="8">
    <location>
        <begin position="101"/>
        <end position="122"/>
    </location>
</feature>
<evidence type="ECO:0000256" key="6">
    <source>
        <dbReference type="ARBA" id="ARBA00022989"/>
    </source>
</evidence>
<proteinExistence type="inferred from homology"/>
<dbReference type="GO" id="GO:0005886">
    <property type="term" value="C:plasma membrane"/>
    <property type="evidence" value="ECO:0007669"/>
    <property type="project" value="UniProtKB-SubCell"/>
</dbReference>
<dbReference type="InterPro" id="IPR036259">
    <property type="entry name" value="MFS_trans_sf"/>
</dbReference>
<feature type="domain" description="Major facilitator superfamily (MFS) profile" evidence="9">
    <location>
        <begin position="10"/>
        <end position="392"/>
    </location>
</feature>
<evidence type="ECO:0000256" key="5">
    <source>
        <dbReference type="ARBA" id="ARBA00022692"/>
    </source>
</evidence>
<evidence type="ECO:0000259" key="9">
    <source>
        <dbReference type="PROSITE" id="PS50850"/>
    </source>
</evidence>